<proteinExistence type="predicted"/>
<protein>
    <submittedName>
        <fullName evidence="1">Uncharacterized protein</fullName>
    </submittedName>
</protein>
<dbReference type="EMBL" id="FOCT01000001">
    <property type="protein sequence ID" value="SEM78790.1"/>
    <property type="molecule type" value="Genomic_DNA"/>
</dbReference>
<reference evidence="1 2" key="1">
    <citation type="submission" date="2016-10" db="EMBL/GenBank/DDBJ databases">
        <authorList>
            <person name="de Groot N.N."/>
        </authorList>
    </citation>
    <scope>NUCLEOTIDE SEQUENCE [LARGE SCALE GENOMIC DNA]</scope>
    <source>
        <strain evidence="1 2">Nl18</strain>
    </source>
</reference>
<dbReference type="AlphaFoldDB" id="A0A1H8B734"/>
<evidence type="ECO:0000313" key="2">
    <source>
        <dbReference type="Proteomes" id="UP000183898"/>
    </source>
</evidence>
<name>A0A1H8B734_9PROT</name>
<dbReference type="Proteomes" id="UP000183898">
    <property type="component" value="Unassembled WGS sequence"/>
</dbReference>
<evidence type="ECO:0000313" key="1">
    <source>
        <dbReference type="EMBL" id="SEM78790.1"/>
    </source>
</evidence>
<accession>A0A1H8B734</accession>
<gene>
    <name evidence="1" type="ORF">SAMN05216404_101152</name>
</gene>
<sequence>MPTLDHATFINRLKGKSINTSALRQSYPDLNLRGLPADGTMEGTLPNLERLWEIIDNYDHDGNVNTISDPPAVAIAEWLFAGTGGAEPATGEPINWKMLAELGDRSITNNSNAHKTAIERTGIGLYYGDHSQFHDDILRGDRTALRTQIDAMSMGNWRMGSIEPGYVTIEKPSGEAARLRESSCIGWVMENVQAAYQGAGYGARFAEINARVKEADLRGTVLCEELQKDGWTGVFYSPRTAEDLSAADEREKLGALNMAKAGARIWKSPVSGSTGVRCDEVVSGYREVTPDSKTEALLEKLENAPFFVGVANGGLHTFVGHNGSVCDFHWKAQPDDRDAMTENPVRQWVWDTGLYMIPPGYW</sequence>
<dbReference type="RefSeq" id="WP_074743691.1">
    <property type="nucleotide sequence ID" value="NZ_FOCT01000001.1"/>
</dbReference>
<organism evidence="1 2">
    <name type="scientific">Nitrosospira multiformis</name>
    <dbReference type="NCBI Taxonomy" id="1231"/>
    <lineage>
        <taxon>Bacteria</taxon>
        <taxon>Pseudomonadati</taxon>
        <taxon>Pseudomonadota</taxon>
        <taxon>Betaproteobacteria</taxon>
        <taxon>Nitrosomonadales</taxon>
        <taxon>Nitrosomonadaceae</taxon>
        <taxon>Nitrosospira</taxon>
    </lineage>
</organism>